<reference evidence="2 3" key="1">
    <citation type="submission" date="2011-02" db="EMBL/GenBank/DDBJ databases">
        <authorList>
            <person name="Nelson K.E."/>
            <person name="Sutton G."/>
            <person name="Torralba M."/>
            <person name="Durkin S."/>
            <person name="Harkins D."/>
            <person name="Montgomery R."/>
            <person name="Ziemer C."/>
            <person name="Klaassens E."/>
            <person name="Ocuiv P."/>
            <person name="Morrison M."/>
        </authorList>
    </citation>
    <scope>NUCLEOTIDE SEQUENCE [LARGE SCALE GENOMIC DNA]</scope>
    <source>
        <strain evidence="2 3">8</strain>
    </source>
</reference>
<evidence type="ECO:0000313" key="2">
    <source>
        <dbReference type="EMBL" id="EGC03126.1"/>
    </source>
</evidence>
<dbReference type="EMBL" id="ADKM02000075">
    <property type="protein sequence ID" value="EGC03126.1"/>
    <property type="molecule type" value="Genomic_DNA"/>
</dbReference>
<keyword evidence="1" id="KW-0812">Transmembrane</keyword>
<proteinExistence type="predicted"/>
<feature type="transmembrane region" description="Helical" evidence="1">
    <location>
        <begin position="211"/>
        <end position="231"/>
    </location>
</feature>
<name>E9SC38_RUMAL</name>
<evidence type="ECO:0000256" key="1">
    <source>
        <dbReference type="SAM" id="Phobius"/>
    </source>
</evidence>
<gene>
    <name evidence="2" type="ORF">CUS_6855</name>
</gene>
<feature type="transmembrane region" description="Helical" evidence="1">
    <location>
        <begin position="166"/>
        <end position="190"/>
    </location>
</feature>
<accession>E9SC38</accession>
<evidence type="ECO:0000313" key="3">
    <source>
        <dbReference type="Proteomes" id="UP000004259"/>
    </source>
</evidence>
<evidence type="ECO:0008006" key="4">
    <source>
        <dbReference type="Google" id="ProtNLM"/>
    </source>
</evidence>
<comment type="caution">
    <text evidence="2">The sequence shown here is derived from an EMBL/GenBank/DDBJ whole genome shotgun (WGS) entry which is preliminary data.</text>
</comment>
<keyword evidence="1" id="KW-0472">Membrane</keyword>
<dbReference type="Proteomes" id="UP000004259">
    <property type="component" value="Unassembled WGS sequence"/>
</dbReference>
<feature type="transmembrane region" description="Helical" evidence="1">
    <location>
        <begin position="243"/>
        <end position="263"/>
    </location>
</feature>
<dbReference type="OrthoDB" id="1826339at2"/>
<sequence length="280" mass="31124">MQDDLSNISRQNIVIASDAALSHIAEKTHISPEENGITIMLPNGHKGRDQRAVDLWLEMLSENYDVKVTYKNYDKAEITVFDYMGNSDIAATTPAAAVASSPIIICVPNAADYNFFNMQTVFSSANKSECEALLKRNNIHSTRIDVSTLHSLTDGYIRKIISVRSFFILTFSAVSVYYLALLVSTVLMDIRLYKRERAVKKVLGRTFAERYMPFSLKTTSLLAASLVVSVAAVRRYDIGNIKIIYISAAVMLVTEIVIELAAAKADERRNTLRELKGGAL</sequence>
<protein>
    <recommendedName>
        <fullName evidence="4">DUF1430 domain-containing protein</fullName>
    </recommendedName>
</protein>
<organism evidence="2 3">
    <name type="scientific">Ruminococcus albus 8</name>
    <dbReference type="NCBI Taxonomy" id="246199"/>
    <lineage>
        <taxon>Bacteria</taxon>
        <taxon>Bacillati</taxon>
        <taxon>Bacillota</taxon>
        <taxon>Clostridia</taxon>
        <taxon>Eubacteriales</taxon>
        <taxon>Oscillospiraceae</taxon>
        <taxon>Ruminococcus</taxon>
    </lineage>
</organism>
<dbReference type="AlphaFoldDB" id="E9SC38"/>
<dbReference type="RefSeq" id="WP_002849233.1">
    <property type="nucleotide sequence ID" value="NZ_ADKM02000075.1"/>
</dbReference>
<dbReference type="STRING" id="246199.CUS_6855"/>
<keyword evidence="3" id="KW-1185">Reference proteome</keyword>
<keyword evidence="1" id="KW-1133">Transmembrane helix</keyword>